<accession>A0A8S5P3D6</accession>
<organism evidence="1">
    <name type="scientific">Siphoviridae sp. ct0X023</name>
    <dbReference type="NCBI Taxonomy" id="2825295"/>
    <lineage>
        <taxon>Viruses</taxon>
        <taxon>Duplodnaviria</taxon>
        <taxon>Heunggongvirae</taxon>
        <taxon>Uroviricota</taxon>
        <taxon>Caudoviricetes</taxon>
    </lineage>
</organism>
<reference evidence="1" key="1">
    <citation type="journal article" date="2021" name="Proc. Natl. Acad. Sci. U.S.A.">
        <title>A Catalog of Tens of Thousands of Viruses from Human Metagenomes Reveals Hidden Associations with Chronic Diseases.</title>
        <authorList>
            <person name="Tisza M.J."/>
            <person name="Buck C.B."/>
        </authorList>
    </citation>
    <scope>NUCLEOTIDE SEQUENCE</scope>
    <source>
        <strain evidence="1">Ct0X023</strain>
    </source>
</reference>
<proteinExistence type="predicted"/>
<sequence>MFADTSGALHTDDPAQGKLDLDAPVKVTFPAAADVDAGVPAKVAKRA</sequence>
<evidence type="ECO:0000313" key="1">
    <source>
        <dbReference type="EMBL" id="DAE00724.1"/>
    </source>
</evidence>
<protein>
    <submittedName>
        <fullName evidence="1">Uncharacterized protein</fullName>
    </submittedName>
</protein>
<name>A0A8S5P3D6_9CAUD</name>
<dbReference type="EMBL" id="BK015308">
    <property type="protein sequence ID" value="DAE00724.1"/>
    <property type="molecule type" value="Genomic_DNA"/>
</dbReference>